<evidence type="ECO:0000256" key="1">
    <source>
        <dbReference type="SAM" id="MobiDB-lite"/>
    </source>
</evidence>
<accession>A0A3P7LFL5</accession>
<reference evidence="3 4" key="1">
    <citation type="submission" date="2018-11" db="EMBL/GenBank/DDBJ databases">
        <authorList>
            <consortium name="Pathogen Informatics"/>
        </authorList>
    </citation>
    <scope>NUCLEOTIDE SEQUENCE [LARGE SCALE GENOMIC DNA]</scope>
</reference>
<keyword evidence="2" id="KW-0812">Transmembrane</keyword>
<organism evidence="3 4">
    <name type="scientific">Strongylus vulgaris</name>
    <name type="common">Blood worm</name>
    <dbReference type="NCBI Taxonomy" id="40348"/>
    <lineage>
        <taxon>Eukaryota</taxon>
        <taxon>Metazoa</taxon>
        <taxon>Ecdysozoa</taxon>
        <taxon>Nematoda</taxon>
        <taxon>Chromadorea</taxon>
        <taxon>Rhabditida</taxon>
        <taxon>Rhabditina</taxon>
        <taxon>Rhabditomorpha</taxon>
        <taxon>Strongyloidea</taxon>
        <taxon>Strongylidae</taxon>
        <taxon>Strongylus</taxon>
    </lineage>
</organism>
<evidence type="ECO:0000256" key="2">
    <source>
        <dbReference type="SAM" id="Phobius"/>
    </source>
</evidence>
<keyword evidence="2" id="KW-1133">Transmembrane helix</keyword>
<protein>
    <submittedName>
        <fullName evidence="3">Uncharacterized protein</fullName>
    </submittedName>
</protein>
<proteinExistence type="predicted"/>
<feature type="transmembrane region" description="Helical" evidence="2">
    <location>
        <begin position="73"/>
        <end position="93"/>
    </location>
</feature>
<dbReference type="AlphaFoldDB" id="A0A3P7LFL5"/>
<feature type="region of interest" description="Disordered" evidence="1">
    <location>
        <begin position="1"/>
        <end position="27"/>
    </location>
</feature>
<dbReference type="Proteomes" id="UP000270094">
    <property type="component" value="Unassembled WGS sequence"/>
</dbReference>
<sequence>MVPNRPNRAIDLSKRPPPAYRSTSGTITETDTWSDYSASSGLGKRRGSWVNLVESDENLNRHKVNCYPKVKKVGILTVEQISFIVAFMIIWYLV</sequence>
<name>A0A3P7LFL5_STRVU</name>
<keyword evidence="2" id="KW-0472">Membrane</keyword>
<dbReference type="EMBL" id="UYYB01112563">
    <property type="protein sequence ID" value="VDM81365.1"/>
    <property type="molecule type" value="Genomic_DNA"/>
</dbReference>
<gene>
    <name evidence="3" type="ORF">SVUK_LOCUS16363</name>
</gene>
<keyword evidence="4" id="KW-1185">Reference proteome</keyword>
<evidence type="ECO:0000313" key="4">
    <source>
        <dbReference type="Proteomes" id="UP000270094"/>
    </source>
</evidence>
<dbReference type="OrthoDB" id="5869318at2759"/>
<evidence type="ECO:0000313" key="3">
    <source>
        <dbReference type="EMBL" id="VDM81365.1"/>
    </source>
</evidence>